<dbReference type="RefSeq" id="WP_015823825.1">
    <property type="nucleotide sequence ID" value="NC_012988.1"/>
</dbReference>
<evidence type="ECO:0000313" key="4">
    <source>
        <dbReference type="Proteomes" id="UP000233769"/>
    </source>
</evidence>
<accession>A0A2N9AMP8</accession>
<dbReference type="Gene3D" id="3.40.800.20">
    <property type="entry name" value="Histone deacetylase domain"/>
    <property type="match status" value="1"/>
</dbReference>
<gene>
    <name evidence="3" type="ORF">TK0001_2029</name>
</gene>
<dbReference type="InterPro" id="IPR037138">
    <property type="entry name" value="His_deacetylse_dom_sf"/>
</dbReference>
<dbReference type="AlphaFoldDB" id="A0A2N9AMP8"/>
<feature type="domain" description="Histone deacetylase" evidence="2">
    <location>
        <begin position="20"/>
        <end position="306"/>
    </location>
</feature>
<dbReference type="PANTHER" id="PTHR10625:SF10">
    <property type="entry name" value="HISTONE DEACETYLASE HDAC1"/>
    <property type="match status" value="1"/>
</dbReference>
<organism evidence="3 4">
    <name type="scientific">Methylorubrum extorquens</name>
    <name type="common">Methylobacterium dichloromethanicum</name>
    <name type="synonym">Methylobacterium extorquens</name>
    <dbReference type="NCBI Taxonomy" id="408"/>
    <lineage>
        <taxon>Bacteria</taxon>
        <taxon>Pseudomonadati</taxon>
        <taxon>Pseudomonadota</taxon>
        <taxon>Alphaproteobacteria</taxon>
        <taxon>Hyphomicrobiales</taxon>
        <taxon>Methylobacteriaceae</taxon>
        <taxon>Methylorubrum</taxon>
    </lineage>
</organism>
<evidence type="ECO:0000256" key="1">
    <source>
        <dbReference type="ARBA" id="ARBA00005947"/>
    </source>
</evidence>
<dbReference type="Proteomes" id="UP000233769">
    <property type="component" value="Chromosome tk0001"/>
</dbReference>
<comment type="similarity">
    <text evidence="1">Belongs to the histone deacetylase family.</text>
</comment>
<sequence length="341" mass="36451">MTTLHLTHGSALAHLGPAWHPERADRIRVVERCLEQERFAGLVREQASVVSEAALTRVHEETYVEATIAGLQNGIIAPVDEDTHVSAGTLEAVLRSAGAAVQAVDEVMTGTVRNAFSAMRPPGHHAGRARTAGFCFFNNIAVAARHAQAAHGAGRVAILDWDAHHGDGTQEIFWSDPTVLFCSTHQWPFYPGTGAASECGEHGTIVNVPLPAGADGAMFGEALRTMVLPRIAAFRPDLILISAGFDAHWRDPMSDLALTEADYRWATERLADIADRECDGRIVSLLEGGYDLVGLARSVEAHVTALLEPASCRIQDVIGSTPKAYTAACNPRTSGQSPAVI</sequence>
<dbReference type="InterPro" id="IPR000286">
    <property type="entry name" value="HDACs"/>
</dbReference>
<reference evidence="4" key="1">
    <citation type="submission" date="2017-10" db="EMBL/GenBank/DDBJ databases">
        <authorList>
            <person name="Regsiter A."/>
            <person name="William W."/>
        </authorList>
    </citation>
    <scope>NUCLEOTIDE SEQUENCE [LARGE SCALE GENOMIC DNA]</scope>
</reference>
<protein>
    <submittedName>
        <fullName evidence="3">Histone deacetylase family protein</fullName>
    </submittedName>
</protein>
<dbReference type="Pfam" id="PF00850">
    <property type="entry name" value="Hist_deacetyl"/>
    <property type="match status" value="1"/>
</dbReference>
<dbReference type="SUPFAM" id="SSF52768">
    <property type="entry name" value="Arginase/deacetylase"/>
    <property type="match status" value="1"/>
</dbReference>
<evidence type="ECO:0000259" key="2">
    <source>
        <dbReference type="Pfam" id="PF00850"/>
    </source>
</evidence>
<dbReference type="GO" id="GO:0040029">
    <property type="term" value="P:epigenetic regulation of gene expression"/>
    <property type="evidence" value="ECO:0007669"/>
    <property type="project" value="TreeGrafter"/>
</dbReference>
<dbReference type="PANTHER" id="PTHR10625">
    <property type="entry name" value="HISTONE DEACETYLASE HDAC1-RELATED"/>
    <property type="match status" value="1"/>
</dbReference>
<dbReference type="InterPro" id="IPR023801">
    <property type="entry name" value="His_deacetylse_dom"/>
</dbReference>
<dbReference type="EMBL" id="LT962688">
    <property type="protein sequence ID" value="SOR28631.1"/>
    <property type="molecule type" value="Genomic_DNA"/>
</dbReference>
<dbReference type="GO" id="GO:0004407">
    <property type="term" value="F:histone deacetylase activity"/>
    <property type="evidence" value="ECO:0007669"/>
    <property type="project" value="TreeGrafter"/>
</dbReference>
<name>A0A2N9AMP8_METEX</name>
<dbReference type="CDD" id="cd11599">
    <property type="entry name" value="HDAC_classII_2"/>
    <property type="match status" value="1"/>
</dbReference>
<dbReference type="InterPro" id="IPR023696">
    <property type="entry name" value="Ureohydrolase_dom_sf"/>
</dbReference>
<evidence type="ECO:0000313" key="3">
    <source>
        <dbReference type="EMBL" id="SOR28631.1"/>
    </source>
</evidence>
<proteinExistence type="inferred from homology"/>
<dbReference type="PRINTS" id="PR01270">
    <property type="entry name" value="HDASUPER"/>
</dbReference>